<keyword evidence="5" id="KW-0560">Oxidoreductase</keyword>
<dbReference type="GO" id="GO:0003955">
    <property type="term" value="F:NAD(P)H dehydrogenase (quinone) activity"/>
    <property type="evidence" value="ECO:0007669"/>
    <property type="project" value="TreeGrafter"/>
</dbReference>
<keyword evidence="3" id="KW-0285">Flavoprotein</keyword>
<evidence type="ECO:0000313" key="7">
    <source>
        <dbReference type="EMBL" id="SHG01843.1"/>
    </source>
</evidence>
<name>A0A1M5GDM8_9BACI</name>
<dbReference type="GO" id="GO:0019646">
    <property type="term" value="P:aerobic electron transport chain"/>
    <property type="evidence" value="ECO:0007669"/>
    <property type="project" value="TreeGrafter"/>
</dbReference>
<dbReference type="AlphaFoldDB" id="A0A1M5GDM8"/>
<dbReference type="Gene3D" id="3.50.50.100">
    <property type="match status" value="1"/>
</dbReference>
<comment type="cofactor">
    <cofactor evidence="1">
        <name>FAD</name>
        <dbReference type="ChEBI" id="CHEBI:57692"/>
    </cofactor>
</comment>
<proteinExistence type="inferred from homology"/>
<dbReference type="PANTHER" id="PTHR42913">
    <property type="entry name" value="APOPTOSIS-INDUCING FACTOR 1"/>
    <property type="match status" value="1"/>
</dbReference>
<dbReference type="InterPro" id="IPR036188">
    <property type="entry name" value="FAD/NAD-bd_sf"/>
</dbReference>
<dbReference type="OrthoDB" id="9784880at2"/>
<dbReference type="Proteomes" id="UP000183988">
    <property type="component" value="Unassembled WGS sequence"/>
</dbReference>
<evidence type="ECO:0000256" key="5">
    <source>
        <dbReference type="ARBA" id="ARBA00023002"/>
    </source>
</evidence>
<dbReference type="PRINTS" id="PR00368">
    <property type="entry name" value="FADPNR"/>
</dbReference>
<evidence type="ECO:0000313" key="8">
    <source>
        <dbReference type="Proteomes" id="UP000183988"/>
    </source>
</evidence>
<organism evidence="7 8">
    <name type="scientific">Ornithinibacillus halophilus</name>
    <dbReference type="NCBI Taxonomy" id="930117"/>
    <lineage>
        <taxon>Bacteria</taxon>
        <taxon>Bacillati</taxon>
        <taxon>Bacillota</taxon>
        <taxon>Bacilli</taxon>
        <taxon>Bacillales</taxon>
        <taxon>Bacillaceae</taxon>
        <taxon>Ornithinibacillus</taxon>
    </lineage>
</organism>
<dbReference type="InterPro" id="IPR023753">
    <property type="entry name" value="FAD/NAD-binding_dom"/>
</dbReference>
<keyword evidence="4" id="KW-0274">FAD</keyword>
<dbReference type="STRING" id="930117.SAMN05216225_101265"/>
<dbReference type="PRINTS" id="PR00411">
    <property type="entry name" value="PNDRDTASEI"/>
</dbReference>
<dbReference type="RefSeq" id="WP_072889556.1">
    <property type="nucleotide sequence ID" value="NZ_FQVW01000012.1"/>
</dbReference>
<dbReference type="InterPro" id="IPR051169">
    <property type="entry name" value="NADH-Q_oxidoreductase"/>
</dbReference>
<reference evidence="7 8" key="1">
    <citation type="submission" date="2016-11" db="EMBL/GenBank/DDBJ databases">
        <authorList>
            <person name="Jaros S."/>
            <person name="Januszkiewicz K."/>
            <person name="Wedrychowicz H."/>
        </authorList>
    </citation>
    <scope>NUCLEOTIDE SEQUENCE [LARGE SCALE GENOMIC DNA]</scope>
    <source>
        <strain evidence="7 8">IBRC-M 10683</strain>
    </source>
</reference>
<keyword evidence="8" id="KW-1185">Reference proteome</keyword>
<evidence type="ECO:0000256" key="3">
    <source>
        <dbReference type="ARBA" id="ARBA00022630"/>
    </source>
</evidence>
<evidence type="ECO:0000256" key="1">
    <source>
        <dbReference type="ARBA" id="ARBA00001974"/>
    </source>
</evidence>
<gene>
    <name evidence="7" type="ORF">SAMN05216225_101265</name>
</gene>
<dbReference type="PANTHER" id="PTHR42913:SF3">
    <property type="entry name" value="64 KDA MITOCHONDRIAL NADH DEHYDROGENASE (EUROFUNG)"/>
    <property type="match status" value="1"/>
</dbReference>
<feature type="domain" description="FAD/NAD(P)-binding" evidence="6">
    <location>
        <begin position="3"/>
        <end position="289"/>
    </location>
</feature>
<sequence>MRNIVVLGGGYGGLKITLGLLEKELPSDVKITLIDRNPYHSLKTEFYTIAAGTVAEKEVRMDFPKDDRVEFVFGEVHRIDVKNNQILFENTNNVVDYDYLIIGLGCEDNYHGVKGAEEYTESVQTFSNARSAGLAVGNLGAYGKVTVVGAGLSGIEVASEIRESRADLNVRLLDRGSSVLKAFDPRIQAHVADWFNKNDVEVLHHANVEYVEKDGVCNNGVCYVNDVTIWTAGVQPNHLIRELPYKKDNQNKIVLNDFYQIPEQQNVYVVGDCASSEYSPSAQLALQQGEQIAKILHAVLLGKEPKQPNKIKLKGTLGSLGKNDGFGNMMQQPVTGLLPRLAKSGVLWLNKRH</sequence>
<dbReference type="Pfam" id="PF07992">
    <property type="entry name" value="Pyr_redox_2"/>
    <property type="match status" value="1"/>
</dbReference>
<accession>A0A1M5GDM8</accession>
<evidence type="ECO:0000256" key="2">
    <source>
        <dbReference type="ARBA" id="ARBA00005272"/>
    </source>
</evidence>
<dbReference type="EMBL" id="FQVW01000012">
    <property type="protein sequence ID" value="SHG01843.1"/>
    <property type="molecule type" value="Genomic_DNA"/>
</dbReference>
<protein>
    <submittedName>
        <fullName evidence="7">NADH dehydrogenase</fullName>
    </submittedName>
</protein>
<comment type="similarity">
    <text evidence="2">Belongs to the NADH dehydrogenase family.</text>
</comment>
<evidence type="ECO:0000256" key="4">
    <source>
        <dbReference type="ARBA" id="ARBA00022827"/>
    </source>
</evidence>
<evidence type="ECO:0000259" key="6">
    <source>
        <dbReference type="Pfam" id="PF07992"/>
    </source>
</evidence>
<dbReference type="SUPFAM" id="SSF51905">
    <property type="entry name" value="FAD/NAD(P)-binding domain"/>
    <property type="match status" value="1"/>
</dbReference>